<evidence type="ECO:0000256" key="1">
    <source>
        <dbReference type="SAM" id="MobiDB-lite"/>
    </source>
</evidence>
<gene>
    <name evidence="2" type="ORF">NDU88_005492</name>
</gene>
<organism evidence="2 3">
    <name type="scientific">Pleurodeles waltl</name>
    <name type="common">Iberian ribbed newt</name>
    <dbReference type="NCBI Taxonomy" id="8319"/>
    <lineage>
        <taxon>Eukaryota</taxon>
        <taxon>Metazoa</taxon>
        <taxon>Chordata</taxon>
        <taxon>Craniata</taxon>
        <taxon>Vertebrata</taxon>
        <taxon>Euteleostomi</taxon>
        <taxon>Amphibia</taxon>
        <taxon>Batrachia</taxon>
        <taxon>Caudata</taxon>
        <taxon>Salamandroidea</taxon>
        <taxon>Salamandridae</taxon>
        <taxon>Pleurodelinae</taxon>
        <taxon>Pleurodeles</taxon>
    </lineage>
</organism>
<accession>A0AAV7VMS8</accession>
<sequence length="95" mass="9491">MGRPPGGVLRLAGLIDLVRERRTGPGATGGSARAARAPGSVRSGLLAPGTTLSSGGPSAGGPDPPGDLRRAPSGPGRTELCFLVQLRLGQEVWPA</sequence>
<proteinExistence type="predicted"/>
<reference evidence="2" key="1">
    <citation type="journal article" date="2022" name="bioRxiv">
        <title>Sequencing and chromosome-scale assembly of the giantPleurodeles waltlgenome.</title>
        <authorList>
            <person name="Brown T."/>
            <person name="Elewa A."/>
            <person name="Iarovenko S."/>
            <person name="Subramanian E."/>
            <person name="Araus A.J."/>
            <person name="Petzold A."/>
            <person name="Susuki M."/>
            <person name="Suzuki K.-i.T."/>
            <person name="Hayashi T."/>
            <person name="Toyoda A."/>
            <person name="Oliveira C."/>
            <person name="Osipova E."/>
            <person name="Leigh N.D."/>
            <person name="Simon A."/>
            <person name="Yun M.H."/>
        </authorList>
    </citation>
    <scope>NUCLEOTIDE SEQUENCE</scope>
    <source>
        <strain evidence="2">20211129_DDA</strain>
        <tissue evidence="2">Liver</tissue>
    </source>
</reference>
<feature type="region of interest" description="Disordered" evidence="1">
    <location>
        <begin position="22"/>
        <end position="76"/>
    </location>
</feature>
<comment type="caution">
    <text evidence="2">The sequence shown here is derived from an EMBL/GenBank/DDBJ whole genome shotgun (WGS) entry which is preliminary data.</text>
</comment>
<name>A0AAV7VMS8_PLEWA</name>
<evidence type="ECO:0000313" key="3">
    <source>
        <dbReference type="Proteomes" id="UP001066276"/>
    </source>
</evidence>
<dbReference type="Proteomes" id="UP001066276">
    <property type="component" value="Chromosome 2_1"/>
</dbReference>
<keyword evidence="3" id="KW-1185">Reference proteome</keyword>
<protein>
    <submittedName>
        <fullName evidence="2">Uncharacterized protein</fullName>
    </submittedName>
</protein>
<feature type="compositionally biased region" description="Low complexity" evidence="1">
    <location>
        <begin position="30"/>
        <end position="56"/>
    </location>
</feature>
<dbReference type="AlphaFoldDB" id="A0AAV7VMS8"/>
<dbReference type="EMBL" id="JANPWB010000003">
    <property type="protein sequence ID" value="KAJ1201686.1"/>
    <property type="molecule type" value="Genomic_DNA"/>
</dbReference>
<evidence type="ECO:0000313" key="2">
    <source>
        <dbReference type="EMBL" id="KAJ1201686.1"/>
    </source>
</evidence>